<evidence type="ECO:0000313" key="1">
    <source>
        <dbReference type="EMBL" id="RJF86465.1"/>
    </source>
</evidence>
<sequence length="116" mass="12542">MSQMTVMTGPERRRRWSVDEREQILAAAFAPGAVVSAVARRFEISTGLIYKWRRETAAPEPAIGFVPAVLMQPVAEAAVDPARPAPAIVVEMAGICIRIEACAPAELVTATLRALR</sequence>
<keyword evidence="2" id="KW-1185">Reference proteome</keyword>
<dbReference type="NCBIfam" id="NF047595">
    <property type="entry name" value="IS66_ISRel24_TnpA"/>
    <property type="match status" value="1"/>
</dbReference>
<dbReference type="Pfam" id="PF01527">
    <property type="entry name" value="HTH_Tnp_1"/>
    <property type="match status" value="1"/>
</dbReference>
<reference evidence="1 2" key="1">
    <citation type="submission" date="2018-09" db="EMBL/GenBank/DDBJ databases">
        <authorList>
            <person name="Zhu H."/>
        </authorList>
    </citation>
    <scope>NUCLEOTIDE SEQUENCE [LARGE SCALE GENOMIC DNA]</scope>
    <source>
        <strain evidence="1 2">K1W22B-8</strain>
    </source>
</reference>
<comment type="caution">
    <text evidence="1">The sequence shown here is derived from an EMBL/GenBank/DDBJ whole genome shotgun (WGS) entry which is preliminary data.</text>
</comment>
<dbReference type="InterPro" id="IPR010921">
    <property type="entry name" value="Trp_repressor/repl_initiator"/>
</dbReference>
<dbReference type="GO" id="GO:0043565">
    <property type="term" value="F:sequence-specific DNA binding"/>
    <property type="evidence" value="ECO:0007669"/>
    <property type="project" value="InterPro"/>
</dbReference>
<dbReference type="GO" id="GO:0006313">
    <property type="term" value="P:DNA transposition"/>
    <property type="evidence" value="ECO:0007669"/>
    <property type="project" value="InterPro"/>
</dbReference>
<proteinExistence type="predicted"/>
<gene>
    <name evidence="1" type="ORF">D3874_05010</name>
</gene>
<dbReference type="EMBL" id="QYUK01000011">
    <property type="protein sequence ID" value="RJF86465.1"/>
    <property type="molecule type" value="Genomic_DNA"/>
</dbReference>
<dbReference type="AlphaFoldDB" id="A0A418W8X6"/>
<dbReference type="InterPro" id="IPR002514">
    <property type="entry name" value="Transposase_8"/>
</dbReference>
<dbReference type="OrthoDB" id="7267835at2"/>
<accession>A0A418W8X6</accession>
<dbReference type="RefSeq" id="WP_119777102.1">
    <property type="nucleotide sequence ID" value="NZ_QYUK01000011.1"/>
</dbReference>
<evidence type="ECO:0008006" key="3">
    <source>
        <dbReference type="Google" id="ProtNLM"/>
    </source>
</evidence>
<dbReference type="GO" id="GO:0004803">
    <property type="term" value="F:transposase activity"/>
    <property type="evidence" value="ECO:0007669"/>
    <property type="project" value="InterPro"/>
</dbReference>
<name>A0A418W8X6_9PROT</name>
<dbReference type="Proteomes" id="UP000284605">
    <property type="component" value="Unassembled WGS sequence"/>
</dbReference>
<evidence type="ECO:0000313" key="2">
    <source>
        <dbReference type="Proteomes" id="UP000284605"/>
    </source>
</evidence>
<dbReference type="SUPFAM" id="SSF48295">
    <property type="entry name" value="TrpR-like"/>
    <property type="match status" value="1"/>
</dbReference>
<dbReference type="PANTHER" id="PTHR37936">
    <property type="entry name" value="TRANSPOSASE INSC FOR INSERTION ELEMENT IS2A-RELATED"/>
    <property type="match status" value="1"/>
</dbReference>
<dbReference type="PANTHER" id="PTHR37936:SF3">
    <property type="entry name" value="TRANSPOSASE INSC FOR INSERTION ELEMENT IS2A-RELATED"/>
    <property type="match status" value="1"/>
</dbReference>
<organism evidence="1 2">
    <name type="scientific">Oleomonas cavernae</name>
    <dbReference type="NCBI Taxonomy" id="2320859"/>
    <lineage>
        <taxon>Bacteria</taxon>
        <taxon>Pseudomonadati</taxon>
        <taxon>Pseudomonadota</taxon>
        <taxon>Alphaproteobacteria</taxon>
        <taxon>Acetobacterales</taxon>
        <taxon>Acetobacteraceae</taxon>
        <taxon>Oleomonas</taxon>
    </lineage>
</organism>
<protein>
    <recommendedName>
        <fullName evidence="3">Transposase</fullName>
    </recommendedName>
</protein>